<gene>
    <name evidence="5" type="ordered locus">Palpr_2399</name>
</gene>
<feature type="domain" description="THUMP" evidence="4">
    <location>
        <begin position="44"/>
        <end position="155"/>
    </location>
</feature>
<organism evidence="5 6">
    <name type="scientific">Paludibacter propionicigenes (strain DSM 17365 / JCM 13257 / WB4)</name>
    <dbReference type="NCBI Taxonomy" id="694427"/>
    <lineage>
        <taxon>Bacteria</taxon>
        <taxon>Pseudomonadati</taxon>
        <taxon>Bacteroidota</taxon>
        <taxon>Bacteroidia</taxon>
        <taxon>Bacteroidales</taxon>
        <taxon>Paludibacteraceae</taxon>
        <taxon>Paludibacter</taxon>
    </lineage>
</organism>
<dbReference type="CDD" id="cd11715">
    <property type="entry name" value="THUMP_AdoMetMT"/>
    <property type="match status" value="1"/>
</dbReference>
<dbReference type="SUPFAM" id="SSF53335">
    <property type="entry name" value="S-adenosyl-L-methionine-dependent methyltransferases"/>
    <property type="match status" value="1"/>
</dbReference>
<dbReference type="KEGG" id="ppn:Palpr_2399"/>
<dbReference type="InterPro" id="IPR054170">
    <property type="entry name" value="RlmL_1st"/>
</dbReference>
<protein>
    <submittedName>
        <fullName evidence="5">rRNA (Guanine-N(2)-)-methyltransferase</fullName>
        <ecNumber evidence="5">2.1.1.171</ecNumber>
    </submittedName>
</protein>
<dbReference type="PROSITE" id="PS51165">
    <property type="entry name" value="THUMP"/>
    <property type="match status" value="1"/>
</dbReference>
<dbReference type="InterPro" id="IPR004114">
    <property type="entry name" value="THUMP_dom"/>
</dbReference>
<dbReference type="PANTHER" id="PTHR47313">
    <property type="entry name" value="RIBOSOMAL RNA LARGE SUBUNIT METHYLTRANSFERASE K/L"/>
    <property type="match status" value="1"/>
</dbReference>
<dbReference type="eggNOG" id="COG0116">
    <property type="taxonomic scope" value="Bacteria"/>
</dbReference>
<reference key="1">
    <citation type="submission" date="2010-11" db="EMBL/GenBank/DDBJ databases">
        <title>The complete genome of Paludibacter propionicigenes DSM 17365.</title>
        <authorList>
            <consortium name="US DOE Joint Genome Institute (JGI-PGF)"/>
            <person name="Lucas S."/>
            <person name="Copeland A."/>
            <person name="Lapidus A."/>
            <person name="Bruce D."/>
            <person name="Goodwin L."/>
            <person name="Pitluck S."/>
            <person name="Kyrpides N."/>
            <person name="Mavromatis K."/>
            <person name="Ivanova N."/>
            <person name="Munk A.C."/>
            <person name="Brettin T."/>
            <person name="Detter J.C."/>
            <person name="Han C."/>
            <person name="Tapia R."/>
            <person name="Land M."/>
            <person name="Hauser L."/>
            <person name="Markowitz V."/>
            <person name="Cheng J.-F."/>
            <person name="Hugenholtz P."/>
            <person name="Woyke T."/>
            <person name="Wu D."/>
            <person name="Gronow S."/>
            <person name="Wellnitz S."/>
            <person name="Brambilla E."/>
            <person name="Klenk H.-P."/>
            <person name="Eisen J.A."/>
        </authorList>
    </citation>
    <scope>NUCLEOTIDE SEQUENCE</scope>
    <source>
        <strain>WB4</strain>
    </source>
</reference>
<keyword evidence="3" id="KW-0694">RNA-binding</keyword>
<evidence type="ECO:0000313" key="5">
    <source>
        <dbReference type="EMBL" id="ADQ80531.1"/>
    </source>
</evidence>
<proteinExistence type="predicted"/>
<dbReference type="STRING" id="694427.Palpr_2399"/>
<dbReference type="InterPro" id="IPR053943">
    <property type="entry name" value="RlmKL-like_Mtase_CS"/>
</dbReference>
<dbReference type="Gene3D" id="3.30.2130.30">
    <property type="match status" value="1"/>
</dbReference>
<evidence type="ECO:0000256" key="1">
    <source>
        <dbReference type="ARBA" id="ARBA00022603"/>
    </source>
</evidence>
<dbReference type="GO" id="GO:0052913">
    <property type="term" value="F:16S rRNA (guanine(966)-N(2))-methyltransferase activity"/>
    <property type="evidence" value="ECO:0007669"/>
    <property type="project" value="UniProtKB-EC"/>
</dbReference>
<dbReference type="PROSITE" id="PS01261">
    <property type="entry name" value="UPF0020"/>
    <property type="match status" value="1"/>
</dbReference>
<dbReference type="GO" id="GO:0070043">
    <property type="term" value="F:rRNA (guanine-N7-)-methyltransferase activity"/>
    <property type="evidence" value="ECO:0007669"/>
    <property type="project" value="TreeGrafter"/>
</dbReference>
<dbReference type="InterPro" id="IPR000241">
    <property type="entry name" value="RlmKL-like_Mtase"/>
</dbReference>
<dbReference type="Pfam" id="PF02926">
    <property type="entry name" value="THUMP"/>
    <property type="match status" value="1"/>
</dbReference>
<dbReference type="InterPro" id="IPR029063">
    <property type="entry name" value="SAM-dependent_MTases_sf"/>
</dbReference>
<dbReference type="EMBL" id="CP002345">
    <property type="protein sequence ID" value="ADQ80531.1"/>
    <property type="molecule type" value="Genomic_DNA"/>
</dbReference>
<dbReference type="AlphaFoldDB" id="E4T737"/>
<accession>E4T737</accession>
<evidence type="ECO:0000256" key="2">
    <source>
        <dbReference type="ARBA" id="ARBA00022679"/>
    </source>
</evidence>
<keyword evidence="6" id="KW-1185">Reference proteome</keyword>
<dbReference type="EC" id="2.1.1.171" evidence="5"/>
<name>E4T737_PALPW</name>
<dbReference type="Gene3D" id="3.40.50.150">
    <property type="entry name" value="Vaccinia Virus protein VP39"/>
    <property type="match status" value="1"/>
</dbReference>
<dbReference type="Proteomes" id="UP000008718">
    <property type="component" value="Chromosome"/>
</dbReference>
<dbReference type="PROSITE" id="PS00092">
    <property type="entry name" value="N6_MTASE"/>
    <property type="match status" value="1"/>
</dbReference>
<dbReference type="PANTHER" id="PTHR47313:SF1">
    <property type="entry name" value="RIBOSOMAL RNA LARGE SUBUNIT METHYLTRANSFERASE K_L"/>
    <property type="match status" value="1"/>
</dbReference>
<dbReference type="Pfam" id="PF01170">
    <property type="entry name" value="UPF0020"/>
    <property type="match status" value="1"/>
</dbReference>
<evidence type="ECO:0000313" key="6">
    <source>
        <dbReference type="Proteomes" id="UP000008718"/>
    </source>
</evidence>
<reference evidence="5 6" key="2">
    <citation type="journal article" date="2011" name="Stand. Genomic Sci.">
        <title>Complete genome sequence of Paludibacter propionicigenes type strain (WB4).</title>
        <authorList>
            <person name="Gronow S."/>
            <person name="Munk C."/>
            <person name="Lapidus A."/>
            <person name="Nolan M."/>
            <person name="Lucas S."/>
            <person name="Hammon N."/>
            <person name="Deshpande S."/>
            <person name="Cheng J.F."/>
            <person name="Tapia R."/>
            <person name="Han C."/>
            <person name="Goodwin L."/>
            <person name="Pitluck S."/>
            <person name="Liolios K."/>
            <person name="Ivanova N."/>
            <person name="Mavromatis K."/>
            <person name="Mikhailova N."/>
            <person name="Pati A."/>
            <person name="Chen A."/>
            <person name="Palaniappan K."/>
            <person name="Land M."/>
            <person name="Hauser L."/>
            <person name="Chang Y.J."/>
            <person name="Jeffries C.D."/>
            <person name="Brambilla E."/>
            <person name="Rohde M."/>
            <person name="Goker M."/>
            <person name="Detter J.C."/>
            <person name="Woyke T."/>
            <person name="Bristow J."/>
            <person name="Eisen J.A."/>
            <person name="Markowitz V."/>
            <person name="Hugenholtz P."/>
            <person name="Kyrpides N.C."/>
            <person name="Klenk H.P."/>
        </authorList>
    </citation>
    <scope>NUCLEOTIDE SEQUENCE [LARGE SCALE GENOMIC DNA]</scope>
    <source>
        <strain evidence="6">DSM 17365 / JCM 13257 / WB4</strain>
    </source>
</reference>
<dbReference type="GO" id="GO:0003723">
    <property type="term" value="F:RNA binding"/>
    <property type="evidence" value="ECO:0007669"/>
    <property type="project" value="UniProtKB-UniRule"/>
</dbReference>
<sequence length="388" mass="43926">MEFEMLAKTFRGLEEVLAAELVSIGANNVQIQRRAVSFTGDKALMYKANLYSRTASRILKPILSFDASNPDEVYEQVKKINWSNYMSVDSTFAIDSTVFSEEFRHSKFVAYRVKDAIADWFMEKYERRPSVRLDGPQMMINIHIAATRCTLSLDSSGESLHKRGYRVAQTEAPLNEALAAGMLLMADWKGQSNFLDPMCGSGTLLIEAALIALNIPPGIYRSSFAFEKWNDFEEELFDTLYNDDSYERPFNFKIYGSDNSPRAIKIAEQNIKSAGLSKYIDLQIMPVQKLEAPAENCMIVTNPPYGERITSDDIYGLYASLGSTVKHKFPGSTVWIISSHEECLDKIGLKPTERIRLLNGSLDCWYCRYDIFAGKRNDFLANKRGNKG</sequence>
<dbReference type="HOGENOM" id="CLU_032119_3_0_10"/>
<dbReference type="InterPro" id="IPR002052">
    <property type="entry name" value="DNA_methylase_N6_adenine_CS"/>
</dbReference>
<dbReference type="SMART" id="SM00981">
    <property type="entry name" value="THUMP"/>
    <property type="match status" value="1"/>
</dbReference>
<evidence type="ECO:0000256" key="3">
    <source>
        <dbReference type="PROSITE-ProRule" id="PRU00529"/>
    </source>
</evidence>
<keyword evidence="1 5" id="KW-0489">Methyltransferase</keyword>
<dbReference type="Pfam" id="PF22020">
    <property type="entry name" value="RlmL_1st"/>
    <property type="match status" value="1"/>
</dbReference>
<evidence type="ECO:0000259" key="4">
    <source>
        <dbReference type="PROSITE" id="PS51165"/>
    </source>
</evidence>
<keyword evidence="2 5" id="KW-0808">Transferase</keyword>